<dbReference type="RefSeq" id="WP_092266088.1">
    <property type="nucleotide sequence ID" value="NZ_FORT01000001.1"/>
</dbReference>
<gene>
    <name evidence="2" type="ORF">SAMN05518846_101198</name>
</gene>
<dbReference type="InterPro" id="IPR003607">
    <property type="entry name" value="HD/PDEase_dom"/>
</dbReference>
<dbReference type="Pfam" id="PF13487">
    <property type="entry name" value="HD_5"/>
    <property type="match status" value="1"/>
</dbReference>
<dbReference type="Proteomes" id="UP000198915">
    <property type="component" value="Unassembled WGS sequence"/>
</dbReference>
<dbReference type="AlphaFoldDB" id="A0A1I3L5X0"/>
<feature type="domain" description="HD-GYP" evidence="1">
    <location>
        <begin position="113"/>
        <end position="309"/>
    </location>
</feature>
<name>A0A1I3L5X0_9BACL</name>
<evidence type="ECO:0000313" key="2">
    <source>
        <dbReference type="EMBL" id="SFI80143.1"/>
    </source>
</evidence>
<proteinExistence type="predicted"/>
<dbReference type="InterPro" id="IPR037522">
    <property type="entry name" value="HD_GYP_dom"/>
</dbReference>
<organism evidence="2 3">
    <name type="scientific">Brevibacillus centrosporus</name>
    <dbReference type="NCBI Taxonomy" id="54910"/>
    <lineage>
        <taxon>Bacteria</taxon>
        <taxon>Bacillati</taxon>
        <taxon>Bacillota</taxon>
        <taxon>Bacilli</taxon>
        <taxon>Bacillales</taxon>
        <taxon>Paenibacillaceae</taxon>
        <taxon>Brevibacillus</taxon>
    </lineage>
</organism>
<dbReference type="SUPFAM" id="SSF109604">
    <property type="entry name" value="HD-domain/PDEase-like"/>
    <property type="match status" value="1"/>
</dbReference>
<dbReference type="PANTHER" id="PTHR43155">
    <property type="entry name" value="CYCLIC DI-GMP PHOSPHODIESTERASE PA4108-RELATED"/>
    <property type="match status" value="1"/>
</dbReference>
<keyword evidence="3" id="KW-1185">Reference proteome</keyword>
<dbReference type="PANTHER" id="PTHR43155:SF2">
    <property type="entry name" value="CYCLIC DI-GMP PHOSPHODIESTERASE PA4108"/>
    <property type="match status" value="1"/>
</dbReference>
<reference evidence="3" key="1">
    <citation type="submission" date="2016-10" db="EMBL/GenBank/DDBJ databases">
        <authorList>
            <person name="Varghese N."/>
            <person name="Submissions S."/>
        </authorList>
    </citation>
    <scope>NUCLEOTIDE SEQUENCE [LARGE SCALE GENOMIC DNA]</scope>
    <source>
        <strain evidence="3">OK042</strain>
    </source>
</reference>
<dbReference type="Gene3D" id="1.10.3210.10">
    <property type="entry name" value="Hypothetical protein af1432"/>
    <property type="match status" value="1"/>
</dbReference>
<sequence length="384" mass="43082">MRLVSLRQVRPGMKLGRTIFTEDGKVLLGTGMVLTERLISGLTRSKVDAVYIDDPRTADIQVEEVIRPQTRQIAVEAIEKTFKQITNSNKLARKISLKEMGLHFQRAFSSILDDLLLNKQMIGHLTNISSHSPSMYHHAVNVAVLSTAVGMSLGYNRQRLIDLGVGAMLHDVGKLSLPEEMLAKEEQWTAEEKEIAKEHTRHGFNLLRKQHDISLLSAHVCLQHHERLNGSGYPQGLQGKQIHEYAQIVGIADVFDSLTSPRPWRKRYMPQDALEYLLGSGGHLFEHHLVNAFIKHIAVFPIGSSVVLGTGEVGVVSRVDPDYSHRPTVRIIKDGRGNDVLHPYDLDLKENLQLFVVGFEDDDLFRMSDVSSTQTETNPPDDLP</sequence>
<accession>A0A1I3L5X0</accession>
<protein>
    <submittedName>
        <fullName evidence="2">HD-GYP domain, c-di-GMP phosphodiesterase class II (Or its inactivated variant)</fullName>
    </submittedName>
</protein>
<dbReference type="STRING" id="1884381.SAMN05518846_101198"/>
<dbReference type="EMBL" id="FORT01000001">
    <property type="protein sequence ID" value="SFI80143.1"/>
    <property type="molecule type" value="Genomic_DNA"/>
</dbReference>
<dbReference type="SMART" id="SM00471">
    <property type="entry name" value="HDc"/>
    <property type="match status" value="1"/>
</dbReference>
<evidence type="ECO:0000313" key="3">
    <source>
        <dbReference type="Proteomes" id="UP000198915"/>
    </source>
</evidence>
<evidence type="ECO:0000259" key="1">
    <source>
        <dbReference type="PROSITE" id="PS51832"/>
    </source>
</evidence>
<dbReference type="PROSITE" id="PS51832">
    <property type="entry name" value="HD_GYP"/>
    <property type="match status" value="1"/>
</dbReference>
<dbReference type="CDD" id="cd00077">
    <property type="entry name" value="HDc"/>
    <property type="match status" value="1"/>
</dbReference>